<reference evidence="2" key="3">
    <citation type="submission" date="2025-09" db="UniProtKB">
        <authorList>
            <consortium name="Ensembl"/>
        </authorList>
    </citation>
    <scope>IDENTIFICATION</scope>
</reference>
<accession>A0A2K6KIT7</accession>
<keyword evidence="3" id="KW-1185">Reference proteome</keyword>
<dbReference type="AlphaFoldDB" id="A0A2K6KIT7"/>
<organism evidence="2 3">
    <name type="scientific">Rhinopithecus bieti</name>
    <name type="common">Black snub-nosed monkey</name>
    <name type="synonym">Pygathrix bieti</name>
    <dbReference type="NCBI Taxonomy" id="61621"/>
    <lineage>
        <taxon>Eukaryota</taxon>
        <taxon>Metazoa</taxon>
        <taxon>Chordata</taxon>
        <taxon>Craniata</taxon>
        <taxon>Vertebrata</taxon>
        <taxon>Euteleostomi</taxon>
        <taxon>Mammalia</taxon>
        <taxon>Eutheria</taxon>
        <taxon>Euarchontoglires</taxon>
        <taxon>Primates</taxon>
        <taxon>Haplorrhini</taxon>
        <taxon>Catarrhini</taxon>
        <taxon>Cercopithecidae</taxon>
        <taxon>Colobinae</taxon>
        <taxon>Rhinopithecus</taxon>
    </lineage>
</organism>
<dbReference type="OMA" id="QGCSVDR"/>
<reference evidence="2" key="2">
    <citation type="submission" date="2025-08" db="UniProtKB">
        <authorList>
            <consortium name="Ensembl"/>
        </authorList>
    </citation>
    <scope>IDENTIFICATION</scope>
</reference>
<evidence type="ECO:0000313" key="2">
    <source>
        <dbReference type="Ensembl" id="ENSRBIP00000011191.1"/>
    </source>
</evidence>
<evidence type="ECO:0000256" key="1">
    <source>
        <dbReference type="SAM" id="MobiDB-lite"/>
    </source>
</evidence>
<sequence>MGLSPGQTSVSFLWPLPEVRDHNTGRGLIPIIVPTPGPPETHLELLQAFLGSRRASHGRDAAPSSGQQGCSVDRTAGRPVPGWRLTGQEGMQHLHLSGIRTSIKPKEYTAVFFGATESSVHMAVAERLREPPPPPRFKGIGLSPVFKDHLKCLETPWDPVLDK</sequence>
<name>A0A2K6KIT7_RHIBE</name>
<evidence type="ECO:0000313" key="3">
    <source>
        <dbReference type="Proteomes" id="UP000233180"/>
    </source>
</evidence>
<dbReference type="Ensembl" id="ENSRBIT00000034841.1">
    <property type="protein sequence ID" value="ENSRBIP00000011191.1"/>
    <property type="gene ID" value="ENSRBIG00000029463.1"/>
</dbReference>
<dbReference type="GeneTree" id="ENSGT00390000012001"/>
<feature type="region of interest" description="Disordered" evidence="1">
    <location>
        <begin position="54"/>
        <end position="76"/>
    </location>
</feature>
<reference evidence="2 3" key="1">
    <citation type="submission" date="2016-06" db="EMBL/GenBank/DDBJ databases">
        <title>Genome of Rhinopithecus bieti.</title>
        <authorList>
            <person name="Wu"/>
            <person name="C.-I. and Zhang"/>
            <person name="Y."/>
        </authorList>
    </citation>
    <scope>NUCLEOTIDE SEQUENCE</scope>
</reference>
<dbReference type="Proteomes" id="UP000233180">
    <property type="component" value="Unassembled WGS sequence"/>
</dbReference>
<protein>
    <submittedName>
        <fullName evidence="2">Uncharacterized protein</fullName>
    </submittedName>
</protein>
<proteinExistence type="predicted"/>